<keyword evidence="2" id="KW-1185">Reference proteome</keyword>
<organism evidence="1 2">
    <name type="scientific">Aspergillus keveii</name>
    <dbReference type="NCBI Taxonomy" id="714993"/>
    <lineage>
        <taxon>Eukaryota</taxon>
        <taxon>Fungi</taxon>
        <taxon>Dikarya</taxon>
        <taxon>Ascomycota</taxon>
        <taxon>Pezizomycotina</taxon>
        <taxon>Eurotiomycetes</taxon>
        <taxon>Eurotiomycetidae</taxon>
        <taxon>Eurotiales</taxon>
        <taxon>Aspergillaceae</taxon>
        <taxon>Aspergillus</taxon>
        <taxon>Aspergillus subgen. Nidulantes</taxon>
    </lineage>
</organism>
<accession>A0ABR4FPR9</accession>
<protein>
    <submittedName>
        <fullName evidence="1">Uncharacterized protein</fullName>
    </submittedName>
</protein>
<sequence>MRYSAFGLLVRTPIYYIIQLRPFSRHILDASNRVVRTPLLQNCYPPEIRPIQNSVSTQNKRGFMYNHRSGGLCDADGGIVIMTIKQLRLEIDPSIAGLVLSLR</sequence>
<dbReference type="EMBL" id="JBFTWV010000151">
    <property type="protein sequence ID" value="KAL2785219.1"/>
    <property type="molecule type" value="Genomic_DNA"/>
</dbReference>
<evidence type="ECO:0000313" key="1">
    <source>
        <dbReference type="EMBL" id="KAL2785219.1"/>
    </source>
</evidence>
<dbReference type="Proteomes" id="UP001610563">
    <property type="component" value="Unassembled WGS sequence"/>
</dbReference>
<reference evidence="1 2" key="1">
    <citation type="submission" date="2024-07" db="EMBL/GenBank/DDBJ databases">
        <title>Section-level genome sequencing and comparative genomics of Aspergillus sections Usti and Cavernicolus.</title>
        <authorList>
            <consortium name="Lawrence Berkeley National Laboratory"/>
            <person name="Nybo J.L."/>
            <person name="Vesth T.C."/>
            <person name="Theobald S."/>
            <person name="Frisvad J.C."/>
            <person name="Larsen T.O."/>
            <person name="Kjaerboelling I."/>
            <person name="Rothschild-Mancinelli K."/>
            <person name="Lyhne E.K."/>
            <person name="Kogle M.E."/>
            <person name="Barry K."/>
            <person name="Clum A."/>
            <person name="Na H."/>
            <person name="Ledsgaard L."/>
            <person name="Lin J."/>
            <person name="Lipzen A."/>
            <person name="Kuo A."/>
            <person name="Riley R."/>
            <person name="Mondo S."/>
            <person name="Labutti K."/>
            <person name="Haridas S."/>
            <person name="Pangalinan J."/>
            <person name="Salamov A.A."/>
            <person name="Simmons B.A."/>
            <person name="Magnuson J.K."/>
            <person name="Chen J."/>
            <person name="Drula E."/>
            <person name="Henrissat B."/>
            <person name="Wiebenga A."/>
            <person name="Lubbers R.J."/>
            <person name="Gomes A.C."/>
            <person name="Makela M.R."/>
            <person name="Stajich J."/>
            <person name="Grigoriev I.V."/>
            <person name="Mortensen U.H."/>
            <person name="De Vries R.P."/>
            <person name="Baker S.E."/>
            <person name="Andersen M.R."/>
        </authorList>
    </citation>
    <scope>NUCLEOTIDE SEQUENCE [LARGE SCALE GENOMIC DNA]</scope>
    <source>
        <strain evidence="1 2">CBS 209.92</strain>
    </source>
</reference>
<name>A0ABR4FPR9_9EURO</name>
<gene>
    <name evidence="1" type="ORF">BJX66DRAFT_315255</name>
</gene>
<comment type="caution">
    <text evidence="1">The sequence shown here is derived from an EMBL/GenBank/DDBJ whole genome shotgun (WGS) entry which is preliminary data.</text>
</comment>
<evidence type="ECO:0000313" key="2">
    <source>
        <dbReference type="Proteomes" id="UP001610563"/>
    </source>
</evidence>
<proteinExistence type="predicted"/>